<dbReference type="InterPro" id="IPR023457">
    <property type="entry name" value="Met-tRNA_synth_2"/>
</dbReference>
<keyword evidence="4 7" id="KW-0067">ATP-binding</keyword>
<dbReference type="InterPro" id="IPR009080">
    <property type="entry name" value="tRNAsynth_Ia_anticodon-bd"/>
</dbReference>
<dbReference type="Pfam" id="PF00133">
    <property type="entry name" value="tRNA-synt_1"/>
    <property type="match status" value="1"/>
</dbReference>
<dbReference type="GO" id="GO:0006431">
    <property type="term" value="P:methionyl-tRNA aminoacylation"/>
    <property type="evidence" value="ECO:0007669"/>
    <property type="project" value="InterPro"/>
</dbReference>
<evidence type="ECO:0000313" key="11">
    <source>
        <dbReference type="Proteomes" id="UP000176988"/>
    </source>
</evidence>
<evidence type="ECO:0000256" key="1">
    <source>
        <dbReference type="ARBA" id="ARBA00012838"/>
    </source>
</evidence>
<name>A0A1F7WC66_9BACT</name>
<evidence type="ECO:0000256" key="3">
    <source>
        <dbReference type="ARBA" id="ARBA00022741"/>
    </source>
</evidence>
<evidence type="ECO:0000259" key="9">
    <source>
        <dbReference type="Pfam" id="PF09334"/>
    </source>
</evidence>
<dbReference type="InterPro" id="IPR014729">
    <property type="entry name" value="Rossmann-like_a/b/a_fold"/>
</dbReference>
<keyword evidence="2 7" id="KW-0436">Ligase</keyword>
<dbReference type="STRING" id="1802424.A2480_04030"/>
<dbReference type="InterPro" id="IPR033911">
    <property type="entry name" value="MetRS_core"/>
</dbReference>
<dbReference type="EMBL" id="MGFG01000032">
    <property type="protein sequence ID" value="OGM00393.1"/>
    <property type="molecule type" value="Genomic_DNA"/>
</dbReference>
<dbReference type="InterPro" id="IPR002300">
    <property type="entry name" value="aa-tRNA-synth_Ia"/>
</dbReference>
<dbReference type="Gene3D" id="1.10.730.10">
    <property type="entry name" value="Isoleucyl-tRNA Synthetase, Domain 1"/>
    <property type="match status" value="1"/>
</dbReference>
<gene>
    <name evidence="10" type="ORF">A2480_04030</name>
</gene>
<accession>A0A1F7WC66</accession>
<evidence type="ECO:0000259" key="8">
    <source>
        <dbReference type="Pfam" id="PF00133"/>
    </source>
</evidence>
<dbReference type="GO" id="GO:0004825">
    <property type="term" value="F:methionine-tRNA ligase activity"/>
    <property type="evidence" value="ECO:0007669"/>
    <property type="project" value="UniProtKB-EC"/>
</dbReference>
<dbReference type="PANTHER" id="PTHR43326">
    <property type="entry name" value="METHIONYL-TRNA SYNTHETASE"/>
    <property type="match status" value="1"/>
</dbReference>
<dbReference type="CDD" id="cd00814">
    <property type="entry name" value="MetRS_core"/>
    <property type="match status" value="1"/>
</dbReference>
<evidence type="ECO:0000256" key="7">
    <source>
        <dbReference type="RuleBase" id="RU363039"/>
    </source>
</evidence>
<evidence type="ECO:0000256" key="6">
    <source>
        <dbReference type="ARBA" id="ARBA00023146"/>
    </source>
</evidence>
<evidence type="ECO:0000256" key="4">
    <source>
        <dbReference type="ARBA" id="ARBA00022840"/>
    </source>
</evidence>
<sequence>MGKYYITTTLPYVNAEPHIGFALEIIQADTLARWRRLLGDEVIFNTGTDEHGQKIYLKAQEAELDPKEYCDGFAVRFDGLKESLNLTYTNFIRTTDEHHITAAQEFWRRCTASGDIYKAHYQNKYCVGCELEKTDSELEDGHCPVHPNLEIELRDEENYFFRWSNYADRLLKHYAAQPDFVIPTSRFNEITSFVRGGLQDFSISRLKAKMPWGIAVPDDNEHVMYVWFDALVNYISTLGWPDDQTNFEAFWPGVQVAGKDNLRQQSAMWQAMLLSAGLPISRQVFIHGFITADGQKMSKSLGNVVNPYDLVEKYGTDAVRYFLLGGLPSYEDGDFSARTFEEIYTSKLVNGIGNLAARTATMVEKYCDGQVPVKQPDRFETPAFWSAYESALSTFRFDEAVRTIERYVTSVNQAIDTEAPFKKAKEGIDVSPFMYQIAEALRQIGLALLPIVPNTAEKTLAQLSIDVVAARLPEGSKWGGLEPGTKVSKNEILFPRLSV</sequence>
<evidence type="ECO:0000313" key="10">
    <source>
        <dbReference type="EMBL" id="OGM00393.1"/>
    </source>
</evidence>
<keyword evidence="6 7" id="KW-0030">Aminoacyl-tRNA synthetase</keyword>
<dbReference type="PANTHER" id="PTHR43326:SF1">
    <property type="entry name" value="METHIONINE--TRNA LIGASE, MITOCHONDRIAL"/>
    <property type="match status" value="1"/>
</dbReference>
<comment type="similarity">
    <text evidence="7">Belongs to the class-I aminoacyl-tRNA synthetase family.</text>
</comment>
<organism evidence="10 11">
    <name type="scientific">Candidatus Uhrbacteria bacterium RIFOXYC2_FULL_47_19</name>
    <dbReference type="NCBI Taxonomy" id="1802424"/>
    <lineage>
        <taxon>Bacteria</taxon>
        <taxon>Candidatus Uhriibacteriota</taxon>
    </lineage>
</organism>
<comment type="caution">
    <text evidence="10">The sequence shown here is derived from an EMBL/GenBank/DDBJ whole genome shotgun (WGS) entry which is preliminary data.</text>
</comment>
<feature type="domain" description="Methionyl/Leucyl tRNA synthetase" evidence="9">
    <location>
        <begin position="136"/>
        <end position="359"/>
    </location>
</feature>
<dbReference type="InterPro" id="IPR015413">
    <property type="entry name" value="Methionyl/Leucyl_tRNA_Synth"/>
</dbReference>
<dbReference type="Gene3D" id="2.170.220.10">
    <property type="match status" value="1"/>
</dbReference>
<proteinExistence type="inferred from homology"/>
<dbReference type="EC" id="6.1.1.10" evidence="1"/>
<dbReference type="Gene3D" id="3.40.50.620">
    <property type="entry name" value="HUPs"/>
    <property type="match status" value="1"/>
</dbReference>
<keyword evidence="3 7" id="KW-0547">Nucleotide-binding</keyword>
<dbReference type="SUPFAM" id="SSF52374">
    <property type="entry name" value="Nucleotidylyl transferase"/>
    <property type="match status" value="1"/>
</dbReference>
<dbReference type="PRINTS" id="PR01041">
    <property type="entry name" value="TRNASYNTHMET"/>
</dbReference>
<evidence type="ECO:0000256" key="5">
    <source>
        <dbReference type="ARBA" id="ARBA00022917"/>
    </source>
</evidence>
<reference evidence="10 11" key="1">
    <citation type="journal article" date="2016" name="Nat. Commun.">
        <title>Thousands of microbial genomes shed light on interconnected biogeochemical processes in an aquifer system.</title>
        <authorList>
            <person name="Anantharaman K."/>
            <person name="Brown C.T."/>
            <person name="Hug L.A."/>
            <person name="Sharon I."/>
            <person name="Castelle C.J."/>
            <person name="Probst A.J."/>
            <person name="Thomas B.C."/>
            <person name="Singh A."/>
            <person name="Wilkins M.J."/>
            <person name="Karaoz U."/>
            <person name="Brodie E.L."/>
            <person name="Williams K.H."/>
            <person name="Hubbard S.S."/>
            <person name="Banfield J.F."/>
        </authorList>
    </citation>
    <scope>NUCLEOTIDE SEQUENCE [LARGE SCALE GENOMIC DNA]</scope>
</reference>
<evidence type="ECO:0000256" key="2">
    <source>
        <dbReference type="ARBA" id="ARBA00022598"/>
    </source>
</evidence>
<dbReference type="Pfam" id="PF09334">
    <property type="entry name" value="tRNA-synt_1g"/>
    <property type="match status" value="1"/>
</dbReference>
<dbReference type="GO" id="GO:0005524">
    <property type="term" value="F:ATP binding"/>
    <property type="evidence" value="ECO:0007669"/>
    <property type="project" value="UniProtKB-KW"/>
</dbReference>
<dbReference type="Proteomes" id="UP000176988">
    <property type="component" value="Unassembled WGS sequence"/>
</dbReference>
<keyword evidence="5 7" id="KW-0648">Protein biosynthesis</keyword>
<feature type="domain" description="Aminoacyl-tRNA synthetase class Ia" evidence="8">
    <location>
        <begin position="3"/>
        <end position="56"/>
    </location>
</feature>
<dbReference type="AlphaFoldDB" id="A0A1F7WC66"/>
<dbReference type="SUPFAM" id="SSF47323">
    <property type="entry name" value="Anticodon-binding domain of a subclass of class I aminoacyl-tRNA synthetases"/>
    <property type="match status" value="1"/>
</dbReference>
<protein>
    <recommendedName>
        <fullName evidence="1">methionine--tRNA ligase</fullName>
        <ecNumber evidence="1">6.1.1.10</ecNumber>
    </recommendedName>
</protein>